<keyword evidence="3 12" id="KW-0812">Transmembrane</keyword>
<reference evidence="15" key="1">
    <citation type="submission" date="2019-08" db="EMBL/GenBank/DDBJ databases">
        <title>The improved chromosome-level genome for the pearl oyster Pinctada fucata martensii using PacBio sequencing and Hi-C.</title>
        <authorList>
            <person name="Zheng Z."/>
        </authorList>
    </citation>
    <scope>NUCLEOTIDE SEQUENCE</scope>
    <source>
        <strain evidence="15">ZZ-2019</strain>
        <tissue evidence="15">Adductor muscle</tissue>
    </source>
</reference>
<gene>
    <name evidence="15" type="ORF">FSP39_009603</name>
</gene>
<keyword evidence="6 12" id="KW-1133">Transmembrane helix</keyword>
<dbReference type="Proteomes" id="UP001186944">
    <property type="component" value="Unassembled WGS sequence"/>
</dbReference>
<dbReference type="InterPro" id="IPR001759">
    <property type="entry name" value="PTX_dom"/>
</dbReference>
<feature type="domain" description="G-protein coupled receptors family 2 profile 1" evidence="13">
    <location>
        <begin position="180"/>
        <end position="276"/>
    </location>
</feature>
<keyword evidence="7 12" id="KW-0472">Membrane</keyword>
<dbReference type="SUPFAM" id="SSF49899">
    <property type="entry name" value="Concanavalin A-like lectins/glucanases"/>
    <property type="match status" value="1"/>
</dbReference>
<dbReference type="EMBL" id="VSWD01000010">
    <property type="protein sequence ID" value="KAK3090162.1"/>
    <property type="molecule type" value="Genomic_DNA"/>
</dbReference>
<dbReference type="PANTHER" id="PTHR19277:SF125">
    <property type="entry name" value="B6"/>
    <property type="match status" value="1"/>
</dbReference>
<dbReference type="PROSITE" id="PS50227">
    <property type="entry name" value="G_PROTEIN_RECEP_F2_3"/>
    <property type="match status" value="1"/>
</dbReference>
<comment type="cofactor">
    <cofactor evidence="1">
        <name>Ca(2+)</name>
        <dbReference type="ChEBI" id="CHEBI:29108"/>
    </cofactor>
</comment>
<evidence type="ECO:0000256" key="7">
    <source>
        <dbReference type="ARBA" id="ARBA00023136"/>
    </source>
</evidence>
<protein>
    <submittedName>
        <fullName evidence="15">Uncharacterized protein</fullName>
    </submittedName>
</protein>
<comment type="caution">
    <text evidence="15">The sequence shown here is derived from an EMBL/GenBank/DDBJ whole genome shotgun (WGS) entry which is preliminary data.</text>
</comment>
<evidence type="ECO:0000256" key="12">
    <source>
        <dbReference type="SAM" id="Phobius"/>
    </source>
</evidence>
<name>A0AA89C106_PINIB</name>
<dbReference type="Pfam" id="PF00002">
    <property type="entry name" value="7tm_2"/>
    <property type="match status" value="1"/>
</dbReference>
<evidence type="ECO:0000313" key="15">
    <source>
        <dbReference type="EMBL" id="KAK3090162.1"/>
    </source>
</evidence>
<accession>A0AA89C106</accession>
<feature type="region of interest" description="Disordered" evidence="11">
    <location>
        <begin position="722"/>
        <end position="757"/>
    </location>
</feature>
<evidence type="ECO:0000256" key="5">
    <source>
        <dbReference type="ARBA" id="ARBA00022837"/>
    </source>
</evidence>
<evidence type="ECO:0000256" key="4">
    <source>
        <dbReference type="ARBA" id="ARBA00022723"/>
    </source>
</evidence>
<organism evidence="15 16">
    <name type="scientific">Pinctada imbricata</name>
    <name type="common">Atlantic pearl-oyster</name>
    <name type="synonym">Pinctada martensii</name>
    <dbReference type="NCBI Taxonomy" id="66713"/>
    <lineage>
        <taxon>Eukaryota</taxon>
        <taxon>Metazoa</taxon>
        <taxon>Spiralia</taxon>
        <taxon>Lophotrochozoa</taxon>
        <taxon>Mollusca</taxon>
        <taxon>Bivalvia</taxon>
        <taxon>Autobranchia</taxon>
        <taxon>Pteriomorphia</taxon>
        <taxon>Pterioida</taxon>
        <taxon>Pterioidea</taxon>
        <taxon>Pteriidae</taxon>
        <taxon>Pinctada</taxon>
    </lineage>
</organism>
<sequence length="757" mass="87917">MCMSTAIDSRLEFEHKEPIRYTLLLGMAFPTLKHFTISFWIRLYDNDNDGAVFSYRHNRKGNVFRMMIGNSMEFDMWQANIKTNITMQSWKWYHVIWTWSSTNGEWAIFIDNTERGRGKRQDIANVIPNGGHFVLGQSYEYEKSWMESAFLGDLAHMNIWNEILNAREREEMYTSCNFMYCGNVVQWADFRKGTRGAMKLRWPSGIISAQCNMEIVENIVWVRTPAVKNLTVPCPGQEEQAHRNDTYDTATRTCQRTQNNEGVWSKAYIDECVTEDLRTIKLDVAAYLSNSKVDEEMIIEYCKRLQNHTLENVYSNPIDVATVIDVLEDIIKIQALAVVMETETLTDGQRIYKKTVETIPTFQQIIEFSKIIISTVNSLLKADNDRGWNAIRPQGVEGDTLLKVMEMFADVVARGLEHHVHSNSLHVKEGRILVVYDWIEFKIEMQHMEEYHGYLYPDSVDRIEEKISFNDGSVQVPRDIFSTQYNTSFPDIFAISSFRYMELAKQLPNHNIRSLSKDDHVNTPVIAVYLHINEADLPDNFSEHISFSFPFLDVMCRVFAVLIHYFVLCNHAWLMNEAFNQYIVITYSAHSHGELTDSGSMFRYYFLGWSAALHGIVFGCWLDQWSDLSRIHMKGLWIQIILVTVAWSFAFLSLQMHDSVIKYLYALMNTLQIQAVIKSRQKAKKLVNQTYEADDPSMESFLAFNIRETLYQENLDTVPLAKSPKETKDVTRRRKPKALESEEEVRADSDCEMVTTV</sequence>
<dbReference type="AlphaFoldDB" id="A0AA89C106"/>
<dbReference type="Gene3D" id="2.60.120.200">
    <property type="match status" value="1"/>
</dbReference>
<evidence type="ECO:0000259" key="13">
    <source>
        <dbReference type="PROSITE" id="PS50227"/>
    </source>
</evidence>
<feature type="compositionally biased region" description="Basic and acidic residues" evidence="11">
    <location>
        <begin position="737"/>
        <end position="749"/>
    </location>
</feature>
<comment type="subcellular location">
    <subcellularLocation>
        <location evidence="2">Membrane</location>
        <topology evidence="2">Multi-pass membrane protein</topology>
    </subcellularLocation>
</comment>
<evidence type="ECO:0000256" key="11">
    <source>
        <dbReference type="SAM" id="MobiDB-lite"/>
    </source>
</evidence>
<keyword evidence="5" id="KW-0106">Calcium</keyword>
<evidence type="ECO:0000256" key="2">
    <source>
        <dbReference type="ARBA" id="ARBA00004141"/>
    </source>
</evidence>
<evidence type="ECO:0000256" key="10">
    <source>
        <dbReference type="PROSITE-ProRule" id="PRU01172"/>
    </source>
</evidence>
<evidence type="ECO:0000256" key="1">
    <source>
        <dbReference type="ARBA" id="ARBA00001913"/>
    </source>
</evidence>
<keyword evidence="8" id="KW-1015">Disulfide bond</keyword>
<proteinExistence type="predicted"/>
<dbReference type="InterPro" id="IPR000832">
    <property type="entry name" value="GPCR_2_secretin-like"/>
</dbReference>
<dbReference type="PANTHER" id="PTHR19277">
    <property type="entry name" value="PENTRAXIN"/>
    <property type="match status" value="1"/>
</dbReference>
<evidence type="ECO:0000313" key="16">
    <source>
        <dbReference type="Proteomes" id="UP001186944"/>
    </source>
</evidence>
<dbReference type="Gene3D" id="1.20.1070.10">
    <property type="entry name" value="Rhodopsin 7-helix transmembrane proteins"/>
    <property type="match status" value="1"/>
</dbReference>
<feature type="domain" description="Pentraxin (PTX)" evidence="14">
    <location>
        <begin position="7"/>
        <end position="207"/>
    </location>
</feature>
<dbReference type="GO" id="GO:0016020">
    <property type="term" value="C:membrane"/>
    <property type="evidence" value="ECO:0007669"/>
    <property type="project" value="UniProtKB-SubCell"/>
</dbReference>
<evidence type="ECO:0000259" key="14">
    <source>
        <dbReference type="PROSITE" id="PS51828"/>
    </source>
</evidence>
<dbReference type="PROSITE" id="PS51828">
    <property type="entry name" value="PTX_2"/>
    <property type="match status" value="1"/>
</dbReference>
<dbReference type="GO" id="GO:0004930">
    <property type="term" value="F:G protein-coupled receptor activity"/>
    <property type="evidence" value="ECO:0007669"/>
    <property type="project" value="InterPro"/>
</dbReference>
<comment type="caution">
    <text evidence="10">Lacks conserved residue(s) required for the propagation of feature annotation.</text>
</comment>
<dbReference type="InterPro" id="IPR032471">
    <property type="entry name" value="AGRL2-4_GAIN_subdom_A"/>
</dbReference>
<keyword evidence="16" id="KW-1185">Reference proteome</keyword>
<dbReference type="Pfam" id="PF16489">
    <property type="entry name" value="GAIN"/>
    <property type="match status" value="1"/>
</dbReference>
<evidence type="ECO:0000256" key="3">
    <source>
        <dbReference type="ARBA" id="ARBA00022692"/>
    </source>
</evidence>
<dbReference type="SMART" id="SM00159">
    <property type="entry name" value="PTX"/>
    <property type="match status" value="1"/>
</dbReference>
<dbReference type="InterPro" id="IPR013320">
    <property type="entry name" value="ConA-like_dom_sf"/>
</dbReference>
<dbReference type="InterPro" id="IPR051360">
    <property type="entry name" value="Neuronal_Pentraxin_Related"/>
</dbReference>
<evidence type="ECO:0000256" key="6">
    <source>
        <dbReference type="ARBA" id="ARBA00022989"/>
    </source>
</evidence>
<dbReference type="GO" id="GO:0046872">
    <property type="term" value="F:metal ion binding"/>
    <property type="evidence" value="ECO:0007669"/>
    <property type="project" value="UniProtKB-KW"/>
</dbReference>
<feature type="transmembrane region" description="Helical" evidence="12">
    <location>
        <begin position="604"/>
        <end position="623"/>
    </location>
</feature>
<dbReference type="InterPro" id="IPR001879">
    <property type="entry name" value="GPCR_2_extracellular_dom"/>
</dbReference>
<keyword evidence="9" id="KW-0325">Glycoprotein</keyword>
<keyword evidence="4" id="KW-0479">Metal-binding</keyword>
<dbReference type="Pfam" id="PF13385">
    <property type="entry name" value="Laminin_G_3"/>
    <property type="match status" value="1"/>
</dbReference>
<evidence type="ECO:0000256" key="9">
    <source>
        <dbReference type="ARBA" id="ARBA00023180"/>
    </source>
</evidence>
<feature type="transmembrane region" description="Helical" evidence="12">
    <location>
        <begin position="635"/>
        <end position="654"/>
    </location>
</feature>
<evidence type="ECO:0000256" key="8">
    <source>
        <dbReference type="ARBA" id="ARBA00023157"/>
    </source>
</evidence>